<sequence>MSALYNLLDDCQAIIGNQSYVLFMLDKLIYKLVKQLQTVANDETDNKLIQLYECVMDPIPTLLRILWDMWNVRVLVLLSLAFQIILCLFSNRRKYMSSL</sequence>
<protein>
    <submittedName>
        <fullName evidence="1">Paired amphipathic helix protein Sin3-like 1</fullName>
    </submittedName>
</protein>
<accession>A0ACC0IHL3</accession>
<dbReference type="EMBL" id="CM045763">
    <property type="protein sequence ID" value="KAI8024568.1"/>
    <property type="molecule type" value="Genomic_DNA"/>
</dbReference>
<proteinExistence type="predicted"/>
<gene>
    <name evidence="1" type="ORF">LOK49_LG03G00184</name>
</gene>
<keyword evidence="2" id="KW-1185">Reference proteome</keyword>
<dbReference type="Proteomes" id="UP001060215">
    <property type="component" value="Chromosome 6"/>
</dbReference>
<evidence type="ECO:0000313" key="2">
    <source>
        <dbReference type="Proteomes" id="UP001060215"/>
    </source>
</evidence>
<evidence type="ECO:0000313" key="1">
    <source>
        <dbReference type="EMBL" id="KAI8024568.1"/>
    </source>
</evidence>
<organism evidence="1 2">
    <name type="scientific">Camellia lanceoleosa</name>
    <dbReference type="NCBI Taxonomy" id="1840588"/>
    <lineage>
        <taxon>Eukaryota</taxon>
        <taxon>Viridiplantae</taxon>
        <taxon>Streptophyta</taxon>
        <taxon>Embryophyta</taxon>
        <taxon>Tracheophyta</taxon>
        <taxon>Spermatophyta</taxon>
        <taxon>Magnoliopsida</taxon>
        <taxon>eudicotyledons</taxon>
        <taxon>Gunneridae</taxon>
        <taxon>Pentapetalae</taxon>
        <taxon>asterids</taxon>
        <taxon>Ericales</taxon>
        <taxon>Theaceae</taxon>
        <taxon>Camellia</taxon>
    </lineage>
</organism>
<reference evidence="1 2" key="1">
    <citation type="journal article" date="2022" name="Plant J.">
        <title>Chromosome-level genome of Camellia lanceoleosa provides a valuable resource for understanding genome evolution and self-incompatibility.</title>
        <authorList>
            <person name="Gong W."/>
            <person name="Xiao S."/>
            <person name="Wang L."/>
            <person name="Liao Z."/>
            <person name="Chang Y."/>
            <person name="Mo W."/>
            <person name="Hu G."/>
            <person name="Li W."/>
            <person name="Zhao G."/>
            <person name="Zhu H."/>
            <person name="Hu X."/>
            <person name="Ji K."/>
            <person name="Xiang X."/>
            <person name="Song Q."/>
            <person name="Yuan D."/>
            <person name="Jin S."/>
            <person name="Zhang L."/>
        </authorList>
    </citation>
    <scope>NUCLEOTIDE SEQUENCE [LARGE SCALE GENOMIC DNA]</scope>
    <source>
        <strain evidence="1">SQ_2022a</strain>
    </source>
</reference>
<comment type="caution">
    <text evidence="1">The sequence shown here is derived from an EMBL/GenBank/DDBJ whole genome shotgun (WGS) entry which is preliminary data.</text>
</comment>
<name>A0ACC0IHL3_9ERIC</name>